<dbReference type="AlphaFoldDB" id="A0A381YG55"/>
<gene>
    <name evidence="3" type="ORF">METZ01_LOCUS128754</name>
</gene>
<organism evidence="3">
    <name type="scientific">marine metagenome</name>
    <dbReference type="NCBI Taxonomy" id="408172"/>
    <lineage>
        <taxon>unclassified sequences</taxon>
        <taxon>metagenomes</taxon>
        <taxon>ecological metagenomes</taxon>
    </lineage>
</organism>
<name>A0A381YG55_9ZZZZ</name>
<evidence type="ECO:0000259" key="1">
    <source>
        <dbReference type="Pfam" id="PF11258"/>
    </source>
</evidence>
<sequence>VVPTTTAVESPTTEAAPVDTVPATTVPATTTLGVATTTTITGWTGAVHPLTGLPATDGTSGRPALAVKVGNNDSRSLPHVGLEAADVVYEAHIENGVTRFLAVYHSEVPLRVGPVRSARSSDIDLIGNLDRPTFAYWGSNEGVGNEVEAAVDQGTFVGMTTTGDGQHFFFRAEGRAEMPYDGMVDSAAMAVASTGSPPDPIFAFGPLPASAIPIRGLRWSAPRRTIDWVWSHGAARWARYHQGVPLLDDLGVQLAADNVLVLFVDYRRSAADFMSPQALSTGSGDGWLLRDGTATGVTWSRPFAADRWTLTDDDTDAEVFLRPGRTWVALARLGEAGILDPDQVAQLTD</sequence>
<dbReference type="Pfam" id="PF11258">
    <property type="entry name" value="DUF3048"/>
    <property type="match status" value="1"/>
</dbReference>
<dbReference type="InterPro" id="IPR021416">
    <property type="entry name" value="DUF3048_N"/>
</dbReference>
<dbReference type="Gene3D" id="3.50.90.10">
    <property type="entry name" value="YerB-like"/>
    <property type="match status" value="1"/>
</dbReference>
<reference evidence="3" key="1">
    <citation type="submission" date="2018-05" db="EMBL/GenBank/DDBJ databases">
        <authorList>
            <person name="Lanie J.A."/>
            <person name="Ng W.-L."/>
            <person name="Kazmierczak K.M."/>
            <person name="Andrzejewski T.M."/>
            <person name="Davidsen T.M."/>
            <person name="Wayne K.J."/>
            <person name="Tettelin H."/>
            <person name="Glass J.I."/>
            <person name="Rusch D."/>
            <person name="Podicherti R."/>
            <person name="Tsui H.-C.T."/>
            <person name="Winkler M.E."/>
        </authorList>
    </citation>
    <scope>NUCLEOTIDE SEQUENCE</scope>
</reference>
<accession>A0A381YG55</accession>
<dbReference type="EMBL" id="UINC01018139">
    <property type="protein sequence ID" value="SVA75900.1"/>
    <property type="molecule type" value="Genomic_DNA"/>
</dbReference>
<dbReference type="SUPFAM" id="SSF159774">
    <property type="entry name" value="YerB-like"/>
    <property type="match status" value="1"/>
</dbReference>
<feature type="domain" description="DUF3048" evidence="2">
    <location>
        <begin position="224"/>
        <end position="328"/>
    </location>
</feature>
<feature type="domain" description="DUF3048" evidence="1">
    <location>
        <begin position="50"/>
        <end position="185"/>
    </location>
</feature>
<proteinExistence type="predicted"/>
<evidence type="ECO:0000313" key="3">
    <source>
        <dbReference type="EMBL" id="SVA75900.1"/>
    </source>
</evidence>
<feature type="non-terminal residue" evidence="3">
    <location>
        <position position="1"/>
    </location>
</feature>
<evidence type="ECO:0000259" key="2">
    <source>
        <dbReference type="Pfam" id="PF17479"/>
    </source>
</evidence>
<evidence type="ECO:0008006" key="4">
    <source>
        <dbReference type="Google" id="ProtNLM"/>
    </source>
</evidence>
<protein>
    <recommendedName>
        <fullName evidence="4">DUF3048 domain-containing protein</fullName>
    </recommendedName>
</protein>
<dbReference type="Pfam" id="PF17479">
    <property type="entry name" value="DUF3048_C"/>
    <property type="match status" value="1"/>
</dbReference>
<dbReference type="InterPro" id="IPR035328">
    <property type="entry name" value="DUF3048_C"/>
</dbReference>
<dbReference type="InterPro" id="IPR023158">
    <property type="entry name" value="YerB-like_sf"/>
</dbReference>